<dbReference type="EMBL" id="DF196773">
    <property type="protein sequence ID" value="GAC72954.1"/>
    <property type="molecule type" value="Genomic_DNA"/>
</dbReference>
<proteinExistence type="inferred from homology"/>
<accession>M9LUJ3</accession>
<evidence type="ECO:0000256" key="2">
    <source>
        <dbReference type="ARBA" id="ARBA00006289"/>
    </source>
</evidence>
<dbReference type="Pfam" id="PF04112">
    <property type="entry name" value="Mak10"/>
    <property type="match status" value="1"/>
</dbReference>
<evidence type="ECO:0000259" key="6">
    <source>
        <dbReference type="Pfam" id="PF25789"/>
    </source>
</evidence>
<dbReference type="InterPro" id="IPR057983">
    <property type="entry name" value="NAA35-like_N"/>
</dbReference>
<dbReference type="Proteomes" id="UP000011976">
    <property type="component" value="Unassembled WGS sequence"/>
</dbReference>
<protein>
    <submittedName>
        <fullName evidence="7">Glucose-repressible protein and related proteins</fullName>
    </submittedName>
</protein>
<feature type="region of interest" description="Disordered" evidence="4">
    <location>
        <begin position="300"/>
        <end position="324"/>
    </location>
</feature>
<dbReference type="AlphaFoldDB" id="M9LUJ3"/>
<gene>
    <name evidence="7" type="ORF">PANT_7d00356</name>
</gene>
<dbReference type="STRING" id="1151754.M9LUJ3"/>
<reference evidence="8" key="1">
    <citation type="journal article" date="2013" name="Genome Announc.">
        <title>Genome sequence of the basidiomycetous yeast Pseudozyma antarctica T-34, a producer of the glycolipid biosurfactants mannosylerythritol lipids.</title>
        <authorList>
            <person name="Morita T."/>
            <person name="Koike H."/>
            <person name="Koyama Y."/>
            <person name="Hagiwara H."/>
            <person name="Ito E."/>
            <person name="Fukuoka T."/>
            <person name="Imura T."/>
            <person name="Machida M."/>
            <person name="Kitamoto D."/>
        </authorList>
    </citation>
    <scope>NUCLEOTIDE SEQUENCE [LARGE SCALE GENOMIC DNA]</scope>
    <source>
        <strain evidence="8">T-34</strain>
    </source>
</reference>
<evidence type="ECO:0000256" key="4">
    <source>
        <dbReference type="SAM" id="MobiDB-lite"/>
    </source>
</evidence>
<sequence>MTTNRNSLSPPPLRDASLVADDGAVALPPRPHFQDETQRLFSACKQLRLGQMVAVPHFTLLDSMAAVKILDARMDSGMQLPQSQLPESDRLDASLLSQPQLDFDPFRPLTPADVLWIMDRLLACEAAWHQGSALSQTLYTCLYFHDLKLLSPKHPRLQRPHPDLAAHQPQEPLELIYKVLRAFILATVRTIDIAWSELTSRQHLQDGEDYSSDKNGLSLLETTDTGYIIAELQDAIDWLQSQSQSHVLQKHLADSLTARLNFRKQMLYAVRLLQAPAEAAPLDVVMHAKFARRNLALLQPSSSSHAPNPPHLDEQPNSIQPLGLPDRSCAPSSAAIAAFDPAYNRRLAWCQPLRPISLSRPSDTCRILDNILQELQQVVQVLQQPGFASWKTFFTHRAISYQADQPMSATPYVRSLFQTAVCDRSMIACRLPLDWITEAFFHEVALVDPLLLRRASRIGRTNVEGGSHALWNAPPPIGQRIHYFTQRVSGHLVQYLSTLSQNRARCKRTMASRLYREWVNISSEASDIGRQLEACLAPGERYIPDSLFAATQHLALEIMSQITFAGFELELYGRGVDRQSMWWLASRIQMEQGIVCTDLRDELSRCFASDSLDRRPRQYSATISYLTLQVHFAHALEHMAVSAVLLDQIFQRDASRRGDTKRTGCWPLSPEDDVAQLELARSVFASRIKWMRSNGPGLGGHVGVQSELQAEDKLWTDYLSFRSASAEAGLEMLTTRAQESLEAAITNLQQVNGTLADSAKQDHAAQGQTRFVSSLLATARHNQAALQTVSQPRGSGEPPVSGSISGTKSEWVFEHPWFPKWVLGD</sequence>
<dbReference type="InterPro" id="IPR007244">
    <property type="entry name" value="Naa35_N"/>
</dbReference>
<evidence type="ECO:0000313" key="7">
    <source>
        <dbReference type="EMBL" id="GAC72954.1"/>
    </source>
</evidence>
<dbReference type="Pfam" id="PF25789">
    <property type="entry name" value="TPR_NAA35"/>
    <property type="match status" value="1"/>
</dbReference>
<evidence type="ECO:0000256" key="3">
    <source>
        <dbReference type="ARBA" id="ARBA00022490"/>
    </source>
</evidence>
<dbReference type="PANTHER" id="PTHR21373:SF0">
    <property type="entry name" value="N-ALPHA-ACETYLTRANSFERASE 35, NATC AUXILIARY SUBUNIT"/>
    <property type="match status" value="1"/>
</dbReference>
<dbReference type="GO" id="GO:0031417">
    <property type="term" value="C:NatC complex"/>
    <property type="evidence" value="ECO:0007669"/>
    <property type="project" value="InterPro"/>
</dbReference>
<feature type="domain" description="NAA35-like TPR repeats" evidence="6">
    <location>
        <begin position="381"/>
        <end position="639"/>
    </location>
</feature>
<evidence type="ECO:0000259" key="5">
    <source>
        <dbReference type="Pfam" id="PF04112"/>
    </source>
</evidence>
<organism evidence="7 8">
    <name type="scientific">Pseudozyma antarctica (strain T-34)</name>
    <name type="common">Yeast</name>
    <name type="synonym">Candida antarctica</name>
    <dbReference type="NCBI Taxonomy" id="1151754"/>
    <lineage>
        <taxon>Eukaryota</taxon>
        <taxon>Fungi</taxon>
        <taxon>Dikarya</taxon>
        <taxon>Basidiomycota</taxon>
        <taxon>Ustilaginomycotina</taxon>
        <taxon>Ustilaginomycetes</taxon>
        <taxon>Ustilaginales</taxon>
        <taxon>Ustilaginaceae</taxon>
        <taxon>Moesziomyces</taxon>
    </lineage>
</organism>
<name>M9LUJ3_PSEA3</name>
<comment type="similarity">
    <text evidence="2">Belongs to the MAK10 family.</text>
</comment>
<dbReference type="PANTHER" id="PTHR21373">
    <property type="entry name" value="GLUCOSE REPRESSIBLE PROTEIN MAK10"/>
    <property type="match status" value="1"/>
</dbReference>
<feature type="region of interest" description="Disordered" evidence="4">
    <location>
        <begin position="785"/>
        <end position="805"/>
    </location>
</feature>
<feature type="domain" description="NAA35-like N-terminal" evidence="5">
    <location>
        <begin position="50"/>
        <end position="229"/>
    </location>
</feature>
<dbReference type="OrthoDB" id="269405at2759"/>
<evidence type="ECO:0000256" key="1">
    <source>
        <dbReference type="ARBA" id="ARBA00004496"/>
    </source>
</evidence>
<keyword evidence="3" id="KW-0963">Cytoplasm</keyword>
<evidence type="ECO:0000313" key="8">
    <source>
        <dbReference type="Proteomes" id="UP000011976"/>
    </source>
</evidence>
<dbReference type="InterPro" id="IPR057982">
    <property type="entry name" value="TPR_NAA35"/>
</dbReference>
<comment type="subcellular location">
    <subcellularLocation>
        <location evidence="1">Cytoplasm</location>
    </subcellularLocation>
</comment>